<dbReference type="Proteomes" id="UP000010792">
    <property type="component" value="Chromosome"/>
</dbReference>
<reference evidence="1 2" key="1">
    <citation type="journal article" date="2013" name="Genome Biol. Evol.">
        <title>Life in an arsenic-containing gold mine: genome and physiology of the autotrophic arsenite-oxidizing bacterium rhizobium sp. NT-26.</title>
        <authorList>
            <person name="Andres J."/>
            <person name="Arsene-Ploetze F."/>
            <person name="Barbe V."/>
            <person name="Brochier-Armanet C."/>
            <person name="Cleiss-Arnold J."/>
            <person name="Coppee J.Y."/>
            <person name="Dillies M.A."/>
            <person name="Geist"/>
            <person name="L"/>
            <person name="Joublin A."/>
            <person name="Koechler S."/>
            <person name="Lassalle F."/>
            <person name="Marchal M."/>
            <person name="Medigue C."/>
            <person name="Muller D."/>
            <person name="Nesme X."/>
            <person name="Plewniak F."/>
            <person name="Proux C."/>
            <person name="Ramirez-Bahena M.H."/>
            <person name="Schenowitz C."/>
            <person name="Sismeiro O."/>
            <person name="Vallenet D."/>
            <person name="Santini J.M."/>
            <person name="Bertin P.N."/>
        </authorList>
    </citation>
    <scope>NUCLEOTIDE SEQUENCE [LARGE SCALE GENOMIC DNA]</scope>
    <source>
        <strain evidence="1 2">NT-26</strain>
    </source>
</reference>
<sequence>MSTNFFAEAFTGWSEKQAKPNNSHIKTVISQHFR</sequence>
<dbReference type="KEGG" id="rht:NT26_0692"/>
<accession>L0NC79</accession>
<gene>
    <name evidence="1" type="ORF">NT26_0692</name>
</gene>
<protein>
    <submittedName>
        <fullName evidence="1">Uncharacterized protein</fullName>
    </submittedName>
</protein>
<dbReference type="STRING" id="1125847.NT26_0692"/>
<keyword evidence="2" id="KW-1185">Reference proteome</keyword>
<dbReference type="AlphaFoldDB" id="L0NC79"/>
<evidence type="ECO:0000313" key="1">
    <source>
        <dbReference type="EMBL" id="CCF18416.1"/>
    </source>
</evidence>
<dbReference type="EMBL" id="FO082820">
    <property type="protein sequence ID" value="CCF18416.1"/>
    <property type="molecule type" value="Genomic_DNA"/>
</dbReference>
<organism evidence="1 2">
    <name type="scientific">Pseudorhizobium banfieldiae</name>
    <dbReference type="NCBI Taxonomy" id="1125847"/>
    <lineage>
        <taxon>Bacteria</taxon>
        <taxon>Pseudomonadati</taxon>
        <taxon>Pseudomonadota</taxon>
        <taxon>Alphaproteobacteria</taxon>
        <taxon>Hyphomicrobiales</taxon>
        <taxon>Rhizobiaceae</taxon>
        <taxon>Rhizobium/Agrobacterium group</taxon>
        <taxon>Pseudorhizobium</taxon>
    </lineage>
</organism>
<evidence type="ECO:0000313" key="2">
    <source>
        <dbReference type="Proteomes" id="UP000010792"/>
    </source>
</evidence>
<name>L0NC79_9HYPH</name>
<proteinExistence type="predicted"/>